<dbReference type="AlphaFoldDB" id="A0A2T9Z905"/>
<dbReference type="PANTHER" id="PTHR43267:SF2">
    <property type="entry name" value="TRNA THREONYLCARBAMOYLADENOSINE DEHYDRATASE 1-RELATED"/>
    <property type="match status" value="1"/>
</dbReference>
<feature type="transmembrane region" description="Helical" evidence="13">
    <location>
        <begin position="107"/>
        <end position="125"/>
    </location>
</feature>
<keyword evidence="5 13" id="KW-0812">Transmembrane</keyword>
<comment type="caution">
    <text evidence="15">The sequence shown here is derived from an EMBL/GenBank/DDBJ whole genome shotgun (WGS) entry which is preliminary data.</text>
</comment>
<evidence type="ECO:0000256" key="6">
    <source>
        <dbReference type="ARBA" id="ARBA00022741"/>
    </source>
</evidence>
<evidence type="ECO:0000256" key="2">
    <source>
        <dbReference type="ARBA" id="ARBA00004294"/>
    </source>
</evidence>
<evidence type="ECO:0000313" key="16">
    <source>
        <dbReference type="Proteomes" id="UP000245609"/>
    </source>
</evidence>
<dbReference type="Proteomes" id="UP000245609">
    <property type="component" value="Unassembled WGS sequence"/>
</dbReference>
<dbReference type="Gene3D" id="3.40.50.720">
    <property type="entry name" value="NAD(P)-binding Rossmann-like Domain"/>
    <property type="match status" value="1"/>
</dbReference>
<keyword evidence="8" id="KW-0067">ATP-binding</keyword>
<organism evidence="15 16">
    <name type="scientific">Smittium megazygosporum</name>
    <dbReference type="NCBI Taxonomy" id="133381"/>
    <lineage>
        <taxon>Eukaryota</taxon>
        <taxon>Fungi</taxon>
        <taxon>Fungi incertae sedis</taxon>
        <taxon>Zoopagomycota</taxon>
        <taxon>Kickxellomycotina</taxon>
        <taxon>Harpellomycetes</taxon>
        <taxon>Harpellales</taxon>
        <taxon>Legeriomycetaceae</taxon>
        <taxon>Smittium</taxon>
    </lineage>
</organism>
<evidence type="ECO:0000313" key="15">
    <source>
        <dbReference type="EMBL" id="PVV01032.1"/>
    </source>
</evidence>
<keyword evidence="10" id="KW-0496">Mitochondrion</keyword>
<dbReference type="PANTHER" id="PTHR43267">
    <property type="entry name" value="TRNA THREONYLCARBAMOYLADENOSINE DEHYDRATASE"/>
    <property type="match status" value="1"/>
</dbReference>
<dbReference type="CDD" id="cd00755">
    <property type="entry name" value="YgdL_like"/>
    <property type="match status" value="1"/>
</dbReference>
<dbReference type="SUPFAM" id="SSF69572">
    <property type="entry name" value="Activating enzymes of the ubiquitin-like proteins"/>
    <property type="match status" value="1"/>
</dbReference>
<reference evidence="15 16" key="1">
    <citation type="journal article" date="2018" name="MBio">
        <title>Comparative Genomics Reveals the Core Gene Toolbox for the Fungus-Insect Symbiosis.</title>
        <authorList>
            <person name="Wang Y."/>
            <person name="Stata M."/>
            <person name="Wang W."/>
            <person name="Stajich J.E."/>
            <person name="White M.M."/>
            <person name="Moncalvo J.M."/>
        </authorList>
    </citation>
    <scope>NUCLEOTIDE SEQUENCE [LARGE SCALE GENOMIC DNA]</scope>
    <source>
        <strain evidence="15 16">SC-DP-2</strain>
    </source>
</reference>
<keyword evidence="7" id="KW-1000">Mitochondrion outer membrane</keyword>
<keyword evidence="16" id="KW-1185">Reference proteome</keyword>
<protein>
    <recommendedName>
        <fullName evidence="14">THIF-type NAD/FAD binding fold domain-containing protein</fullName>
    </recommendedName>
</protein>
<dbReference type="InterPro" id="IPR035985">
    <property type="entry name" value="Ubiquitin-activating_enz"/>
</dbReference>
<dbReference type="OrthoDB" id="10265862at2759"/>
<proteinExistence type="inferred from homology"/>
<evidence type="ECO:0000256" key="3">
    <source>
        <dbReference type="ARBA" id="ARBA00009919"/>
    </source>
</evidence>
<dbReference type="GO" id="GO:0061503">
    <property type="term" value="F:tRNA threonylcarbamoyladenosine dehydratase"/>
    <property type="evidence" value="ECO:0007669"/>
    <property type="project" value="TreeGrafter"/>
</dbReference>
<evidence type="ECO:0000256" key="8">
    <source>
        <dbReference type="ARBA" id="ARBA00022840"/>
    </source>
</evidence>
<dbReference type="STRING" id="133381.A0A2T9Z905"/>
<comment type="subcellular location">
    <subcellularLocation>
        <location evidence="1">Mitochondrion membrane</location>
        <topology evidence="1">Multi-pass membrane protein</topology>
    </subcellularLocation>
    <subcellularLocation>
        <location evidence="2">Mitochondrion outer membrane</location>
    </subcellularLocation>
</comment>
<feature type="transmembrane region" description="Helical" evidence="13">
    <location>
        <begin position="20"/>
        <end position="38"/>
    </location>
</feature>
<dbReference type="FunFam" id="3.40.50.720:FF:000125">
    <property type="entry name" value="tRNA threonylcarbamoyladenosine dehydratase 2-like"/>
    <property type="match status" value="1"/>
</dbReference>
<evidence type="ECO:0000256" key="1">
    <source>
        <dbReference type="ARBA" id="ARBA00004225"/>
    </source>
</evidence>
<comment type="similarity">
    <text evidence="3">Belongs to the HesA/MoeB/ThiF family.</text>
</comment>
<evidence type="ECO:0000256" key="12">
    <source>
        <dbReference type="ARBA" id="ARBA00060084"/>
    </source>
</evidence>
<dbReference type="EMBL" id="MBFS01001430">
    <property type="protein sequence ID" value="PVV01032.1"/>
    <property type="molecule type" value="Genomic_DNA"/>
</dbReference>
<keyword evidence="4" id="KW-0436">Ligase</keyword>
<feature type="domain" description="THIF-type NAD/FAD binding fold" evidence="14">
    <location>
        <begin position="94"/>
        <end position="358"/>
    </location>
</feature>
<dbReference type="GO" id="GO:0008641">
    <property type="term" value="F:ubiquitin-like modifier activating enzyme activity"/>
    <property type="evidence" value="ECO:0007669"/>
    <property type="project" value="InterPro"/>
</dbReference>
<dbReference type="GO" id="GO:0061504">
    <property type="term" value="P:cyclic threonylcarbamoyladenosine biosynthetic process"/>
    <property type="evidence" value="ECO:0007669"/>
    <property type="project" value="TreeGrafter"/>
</dbReference>
<accession>A0A2T9Z905</accession>
<keyword evidence="6" id="KW-0547">Nucleotide-binding</keyword>
<evidence type="ECO:0000256" key="11">
    <source>
        <dbReference type="ARBA" id="ARBA00023136"/>
    </source>
</evidence>
<comment type="function">
    <text evidence="12">Catalyzes the ATP-dependent dehydration of threonylcarbamoyladenosine at position 37 (t(6)A37) to form cyclic t(6)A37 (ct(6)A37) in tRNAs that read codons beginning with adenine.</text>
</comment>
<dbReference type="InterPro" id="IPR045886">
    <property type="entry name" value="ThiF/MoeB/HesA"/>
</dbReference>
<dbReference type="InterPro" id="IPR000594">
    <property type="entry name" value="ThiF_NAD_FAD-bd"/>
</dbReference>
<evidence type="ECO:0000256" key="7">
    <source>
        <dbReference type="ARBA" id="ARBA00022787"/>
    </source>
</evidence>
<dbReference type="GO" id="GO:0005524">
    <property type="term" value="F:ATP binding"/>
    <property type="evidence" value="ECO:0007669"/>
    <property type="project" value="UniProtKB-KW"/>
</dbReference>
<evidence type="ECO:0000259" key="14">
    <source>
        <dbReference type="Pfam" id="PF00899"/>
    </source>
</evidence>
<name>A0A2T9Z905_9FUNG</name>
<sequence>MDKILDNLNSFFSDPQKVQLATVGISASLLTLSTVFGYQQFKRTKRVSVLKRDFMNSSIVQNKEPEIVTRDTPIVVSADEQVLIDEQLTRHDSFFGTENLELIKSSFVIVVGAGGVGSWAAYMLARSGVQRIRIIDFDLITLSSLNRHAVATRKDVGLPKVDVLKSYLLDIVPHAKIECRVELFQASNAKDLLSGNPNYVLDCIDNIDTKLDLLTYCHSNKIRVISSMGAGMKADPSRVQIADIGNTFEDPLSRAVRRRLKKLGIESGIEVVYSTEKPGKINLAPLPESGEQVDEFSILPDFRVRVVPVLGTMPAIFGMVMATKVLTDLGEFPTEPLAIKGRHALYNRIHRDMIVRETKYCESNGKKNPGCNLTIDDCGYLLEEVWRGKSAISQETDKLALVRWQCDEPISFQNCVCMTKSEATKHYNKSTPPEAQYPRHIVEFVESRFQEELRLGKFR</sequence>
<keyword evidence="11 13" id="KW-0472">Membrane</keyword>
<evidence type="ECO:0000256" key="4">
    <source>
        <dbReference type="ARBA" id="ARBA00022598"/>
    </source>
</evidence>
<keyword evidence="9 13" id="KW-1133">Transmembrane helix</keyword>
<gene>
    <name evidence="15" type="ORF">BB560_004565</name>
</gene>
<evidence type="ECO:0000256" key="5">
    <source>
        <dbReference type="ARBA" id="ARBA00022692"/>
    </source>
</evidence>
<evidence type="ECO:0000256" key="9">
    <source>
        <dbReference type="ARBA" id="ARBA00022989"/>
    </source>
</evidence>
<evidence type="ECO:0000256" key="13">
    <source>
        <dbReference type="SAM" id="Phobius"/>
    </source>
</evidence>
<dbReference type="GO" id="GO:0005741">
    <property type="term" value="C:mitochondrial outer membrane"/>
    <property type="evidence" value="ECO:0007669"/>
    <property type="project" value="UniProtKB-SubCell"/>
</dbReference>
<dbReference type="Pfam" id="PF00899">
    <property type="entry name" value="ThiF"/>
    <property type="match status" value="1"/>
</dbReference>
<evidence type="ECO:0000256" key="10">
    <source>
        <dbReference type="ARBA" id="ARBA00023128"/>
    </source>
</evidence>